<keyword evidence="1" id="KW-0805">Transcription regulation</keyword>
<feature type="domain" description="HTH bat-type" evidence="3">
    <location>
        <begin position="8"/>
        <end position="59"/>
    </location>
</feature>
<protein>
    <submittedName>
        <fullName evidence="4">Bacterio-opsin activator HTH domain-containing protein</fullName>
    </submittedName>
</protein>
<dbReference type="Proteomes" id="UP000011693">
    <property type="component" value="Unassembled WGS sequence"/>
</dbReference>
<evidence type="ECO:0000256" key="2">
    <source>
        <dbReference type="ARBA" id="ARBA00023163"/>
    </source>
</evidence>
<evidence type="ECO:0000313" key="5">
    <source>
        <dbReference type="Proteomes" id="UP000011693"/>
    </source>
</evidence>
<evidence type="ECO:0000259" key="3">
    <source>
        <dbReference type="Pfam" id="PF04967"/>
    </source>
</evidence>
<dbReference type="OrthoDB" id="194393at2157"/>
<dbReference type="EMBL" id="AOIN01000034">
    <property type="protein sequence ID" value="ELZ03139.1"/>
    <property type="molecule type" value="Genomic_DNA"/>
</dbReference>
<dbReference type="PANTHER" id="PTHR34236">
    <property type="entry name" value="DIMETHYL SULFOXIDE REDUCTASE TRANSCRIPTIONAL ACTIVATOR"/>
    <property type="match status" value="1"/>
</dbReference>
<dbReference type="InterPro" id="IPR007050">
    <property type="entry name" value="HTH_bacterioopsin"/>
</dbReference>
<keyword evidence="2" id="KW-0804">Transcription</keyword>
<dbReference type="PATRIC" id="fig|1227492.4.peg.756"/>
<reference evidence="4 5" key="1">
    <citation type="journal article" date="2014" name="PLoS Genet.">
        <title>Phylogenetically driven sequencing of extremely halophilic archaea reveals strategies for static and dynamic osmo-response.</title>
        <authorList>
            <person name="Becker E.A."/>
            <person name="Seitzer P.M."/>
            <person name="Tritt A."/>
            <person name="Larsen D."/>
            <person name="Krusor M."/>
            <person name="Yao A.I."/>
            <person name="Wu D."/>
            <person name="Madern D."/>
            <person name="Eisen J.A."/>
            <person name="Darling A.E."/>
            <person name="Facciotti M.T."/>
        </authorList>
    </citation>
    <scope>NUCLEOTIDE SEQUENCE [LARGE SCALE GENOMIC DNA]</scope>
    <source>
        <strain evidence="4 5">JCM 10990</strain>
    </source>
</reference>
<accession>M0B0C8</accession>
<dbReference type="PANTHER" id="PTHR34236:SF1">
    <property type="entry name" value="DIMETHYL SULFOXIDE REDUCTASE TRANSCRIPTIONAL ACTIVATOR"/>
    <property type="match status" value="1"/>
</dbReference>
<evidence type="ECO:0000256" key="1">
    <source>
        <dbReference type="ARBA" id="ARBA00023015"/>
    </source>
</evidence>
<evidence type="ECO:0000313" key="4">
    <source>
        <dbReference type="EMBL" id="ELZ03139.1"/>
    </source>
</evidence>
<dbReference type="Pfam" id="PF04967">
    <property type="entry name" value="HTH_10"/>
    <property type="match status" value="1"/>
</dbReference>
<sequence>MLLFIKKLAARQLKAIAIARELGYYEVPQTGSLANVATALECSESAASTLLRTAESKLVDAAVQR</sequence>
<comment type="caution">
    <text evidence="4">The sequence shown here is derived from an EMBL/GenBank/DDBJ whole genome shotgun (WGS) entry which is preliminary data.</text>
</comment>
<proteinExistence type="predicted"/>
<name>M0B0C8_9EURY</name>
<keyword evidence="5" id="KW-1185">Reference proteome</keyword>
<organism evidence="4 5">
    <name type="scientific">Natrialba chahannaoensis JCM 10990</name>
    <dbReference type="NCBI Taxonomy" id="1227492"/>
    <lineage>
        <taxon>Archaea</taxon>
        <taxon>Methanobacteriati</taxon>
        <taxon>Methanobacteriota</taxon>
        <taxon>Stenosarchaea group</taxon>
        <taxon>Halobacteria</taxon>
        <taxon>Halobacteriales</taxon>
        <taxon>Natrialbaceae</taxon>
        <taxon>Natrialba</taxon>
    </lineage>
</organism>
<gene>
    <name evidence="4" type="ORF">C482_03924</name>
</gene>
<dbReference type="AlphaFoldDB" id="M0B0C8"/>